<dbReference type="AlphaFoldDB" id="A0A0B6YV23"/>
<feature type="domain" description="ACB" evidence="4">
    <location>
        <begin position="1"/>
        <end position="88"/>
    </location>
</feature>
<accession>A0A0B6YV23</accession>
<gene>
    <name evidence="5" type="primary">ORF38336</name>
</gene>
<name>A0A0B6YV23_9EUPU</name>
<dbReference type="GO" id="GO:0000062">
    <property type="term" value="F:fatty-acyl-CoA binding"/>
    <property type="evidence" value="ECO:0007669"/>
    <property type="project" value="InterPro"/>
</dbReference>
<evidence type="ECO:0000313" key="5">
    <source>
        <dbReference type="EMBL" id="CEK60073.1"/>
    </source>
</evidence>
<dbReference type="InterPro" id="IPR014352">
    <property type="entry name" value="FERM/acyl-CoA-bd_prot_sf"/>
</dbReference>
<proteinExistence type="inferred from homology"/>
<sequence length="88" mass="9779">MANQEQFNTAAEEVKKLTSSPTDSQKLELYALFKQATVGDCNTDRPTGLFDLAGKAKWDSWSGVKGKSQDEARSDYVAKVEELKKAYN</sequence>
<dbReference type="PANTHER" id="PTHR23310:SF62">
    <property type="entry name" value="ACYL-COA BINDING PROTEIN 1, ISOFORM A"/>
    <property type="match status" value="1"/>
</dbReference>
<feature type="region of interest" description="Disordered" evidence="3">
    <location>
        <begin position="1"/>
        <end position="22"/>
    </location>
</feature>
<dbReference type="InterPro" id="IPR000582">
    <property type="entry name" value="Acyl-CoA-binding_protein"/>
</dbReference>
<dbReference type="Pfam" id="PF00887">
    <property type="entry name" value="ACBP"/>
    <property type="match status" value="1"/>
</dbReference>
<dbReference type="PANTHER" id="PTHR23310">
    <property type="entry name" value="ACYL-COA-BINDING PROTEIN, ACBP"/>
    <property type="match status" value="1"/>
</dbReference>
<dbReference type="PRINTS" id="PR00689">
    <property type="entry name" value="ACOABINDINGP"/>
</dbReference>
<dbReference type="Gene3D" id="1.20.80.10">
    <property type="match status" value="1"/>
</dbReference>
<dbReference type="InterPro" id="IPR035984">
    <property type="entry name" value="Acyl-CoA-binding_sf"/>
</dbReference>
<evidence type="ECO:0000259" key="4">
    <source>
        <dbReference type="PROSITE" id="PS51228"/>
    </source>
</evidence>
<protein>
    <recommendedName>
        <fullName evidence="4">ACB domain-containing protein</fullName>
    </recommendedName>
</protein>
<evidence type="ECO:0000256" key="1">
    <source>
        <dbReference type="ARBA" id="ARBA00005567"/>
    </source>
</evidence>
<dbReference type="EMBL" id="HACG01013208">
    <property type="protein sequence ID" value="CEK60073.1"/>
    <property type="molecule type" value="Transcribed_RNA"/>
</dbReference>
<reference evidence="5" key="1">
    <citation type="submission" date="2014-12" db="EMBL/GenBank/DDBJ databases">
        <title>Insight into the proteome of Arion vulgaris.</title>
        <authorList>
            <person name="Aradska J."/>
            <person name="Bulat T."/>
            <person name="Smidak R."/>
            <person name="Sarate P."/>
            <person name="Gangsoo J."/>
            <person name="Sialana F."/>
            <person name="Bilban M."/>
            <person name="Lubec G."/>
        </authorList>
    </citation>
    <scope>NUCLEOTIDE SEQUENCE</scope>
    <source>
        <tissue evidence="5">Skin</tissue>
    </source>
</reference>
<evidence type="ECO:0000256" key="2">
    <source>
        <dbReference type="ARBA" id="ARBA00023121"/>
    </source>
</evidence>
<dbReference type="SUPFAM" id="SSF47027">
    <property type="entry name" value="Acyl-CoA binding protein"/>
    <property type="match status" value="1"/>
</dbReference>
<dbReference type="GO" id="GO:0006631">
    <property type="term" value="P:fatty acid metabolic process"/>
    <property type="evidence" value="ECO:0007669"/>
    <property type="project" value="TreeGrafter"/>
</dbReference>
<evidence type="ECO:0000256" key="3">
    <source>
        <dbReference type="SAM" id="MobiDB-lite"/>
    </source>
</evidence>
<keyword evidence="2" id="KW-0446">Lipid-binding</keyword>
<comment type="similarity">
    <text evidence="1">Belongs to the ACBP family.</text>
</comment>
<dbReference type="PROSITE" id="PS51228">
    <property type="entry name" value="ACB_2"/>
    <property type="match status" value="1"/>
</dbReference>
<organism evidence="5">
    <name type="scientific">Arion vulgaris</name>
    <dbReference type="NCBI Taxonomy" id="1028688"/>
    <lineage>
        <taxon>Eukaryota</taxon>
        <taxon>Metazoa</taxon>
        <taxon>Spiralia</taxon>
        <taxon>Lophotrochozoa</taxon>
        <taxon>Mollusca</taxon>
        <taxon>Gastropoda</taxon>
        <taxon>Heterobranchia</taxon>
        <taxon>Euthyneura</taxon>
        <taxon>Panpulmonata</taxon>
        <taxon>Eupulmonata</taxon>
        <taxon>Stylommatophora</taxon>
        <taxon>Helicina</taxon>
        <taxon>Arionoidea</taxon>
        <taxon>Arionidae</taxon>
        <taxon>Arion</taxon>
    </lineage>
</organism>